<organism evidence="1 2">
    <name type="scientific">Anaeramoeba flamelloides</name>
    <dbReference type="NCBI Taxonomy" id="1746091"/>
    <lineage>
        <taxon>Eukaryota</taxon>
        <taxon>Metamonada</taxon>
        <taxon>Anaeramoebidae</taxon>
        <taxon>Anaeramoeba</taxon>
    </lineage>
</organism>
<reference evidence="1" key="1">
    <citation type="submission" date="2022-08" db="EMBL/GenBank/DDBJ databases">
        <title>Novel sulphate-reducing endosymbionts in the free-living metamonad Anaeramoeba.</title>
        <authorList>
            <person name="Jerlstrom-Hultqvist J."/>
            <person name="Cepicka I."/>
            <person name="Gallot-Lavallee L."/>
            <person name="Salas-Leiva D."/>
            <person name="Curtis B.A."/>
            <person name="Zahonova K."/>
            <person name="Pipaliya S."/>
            <person name="Dacks J."/>
            <person name="Roger A.J."/>
        </authorList>
    </citation>
    <scope>NUCLEOTIDE SEQUENCE</scope>
    <source>
        <strain evidence="1">Busselton2</strain>
    </source>
</reference>
<name>A0AAV7YAG0_9EUKA</name>
<evidence type="ECO:0000313" key="2">
    <source>
        <dbReference type="Proteomes" id="UP001146793"/>
    </source>
</evidence>
<dbReference type="InterPro" id="IPR029062">
    <property type="entry name" value="Class_I_gatase-like"/>
</dbReference>
<dbReference type="AlphaFoldDB" id="A0AAV7YAG0"/>
<accession>A0AAV7YAG0</accession>
<comment type="caution">
    <text evidence="1">The sequence shown here is derived from an EMBL/GenBank/DDBJ whole genome shotgun (WGS) entry which is preliminary data.</text>
</comment>
<proteinExistence type="predicted"/>
<dbReference type="Proteomes" id="UP001146793">
    <property type="component" value="Unassembled WGS sequence"/>
</dbReference>
<evidence type="ECO:0000313" key="1">
    <source>
        <dbReference type="EMBL" id="KAJ3425110.1"/>
    </source>
</evidence>
<dbReference type="EMBL" id="JANTQA010000070">
    <property type="protein sequence ID" value="KAJ3425110.1"/>
    <property type="molecule type" value="Genomic_DNA"/>
</dbReference>
<protein>
    <submittedName>
        <fullName evidence="1">Uncharacterized protein</fullName>
    </submittedName>
</protein>
<gene>
    <name evidence="1" type="ORF">M0812_27544</name>
</gene>
<sequence length="275" mass="30723">MPTGGIYESSSSEKVHSDKGILVFPYIPQHRYLKEEKMGREQESKLNEKITKQTIRVFHLNANPKSQPDVKESILCTGIVNYTFISAQKTTPDLETLKKYHVVWINSGSSFHNQTLIGDNLAQYVEAGGSVVVGGVHPLRNDQIGNWTIKGKFATGDYLPFKHGKLIQGKRCTLKAINAKGHIVMRGVKEFDGGEYSSHIETGLNSGAIPICTWSDNQVLIAEKPRKMGNTVIALNIRPESWNLNRSSWNINTDGRRLIGNSIEYAARMSKIKLK</sequence>
<dbReference type="SUPFAM" id="SSF52317">
    <property type="entry name" value="Class I glutamine amidotransferase-like"/>
    <property type="match status" value="1"/>
</dbReference>